<protein>
    <recommendedName>
        <fullName evidence="3">Secreted peptide</fullName>
    </recommendedName>
</protein>
<comment type="caution">
    <text evidence="1">The sequence shown here is derived from an EMBL/GenBank/DDBJ whole genome shotgun (WGS) entry which is preliminary data.</text>
</comment>
<reference evidence="1 2" key="1">
    <citation type="submission" date="2024-09" db="EMBL/GenBank/DDBJ databases">
        <authorList>
            <person name="Sun Q."/>
            <person name="Mori K."/>
        </authorList>
    </citation>
    <scope>NUCLEOTIDE SEQUENCE [LARGE SCALE GENOMIC DNA]</scope>
    <source>
        <strain evidence="1 2">JCM 4362</strain>
    </source>
</reference>
<dbReference type="RefSeq" id="WP_345228704.1">
    <property type="nucleotide sequence ID" value="NZ_BAAAXE010000015.1"/>
</dbReference>
<evidence type="ECO:0008006" key="3">
    <source>
        <dbReference type="Google" id="ProtNLM"/>
    </source>
</evidence>
<evidence type="ECO:0000313" key="2">
    <source>
        <dbReference type="Proteomes" id="UP001589718"/>
    </source>
</evidence>
<sequence length="96" mass="10580">MLALLCALAFAPLPLSLFLWLILSLLSPLLLPLLVSLFFSPFRPLFPVPLPRSPLTHGASTRHHTWCICTLATSYGGENSFQRSRTALNSPFSTVN</sequence>
<name>A0ABV5PFG0_STRCM</name>
<evidence type="ECO:0000313" key="1">
    <source>
        <dbReference type="EMBL" id="MFB9521950.1"/>
    </source>
</evidence>
<gene>
    <name evidence="1" type="ORF">ACFFTU_18555</name>
</gene>
<keyword evidence="2" id="KW-1185">Reference proteome</keyword>
<accession>A0ABV5PFG0</accession>
<dbReference type="Proteomes" id="UP001589718">
    <property type="component" value="Unassembled WGS sequence"/>
</dbReference>
<proteinExistence type="predicted"/>
<organism evidence="1 2">
    <name type="scientific">Streptomyces cremeus</name>
    <dbReference type="NCBI Taxonomy" id="66881"/>
    <lineage>
        <taxon>Bacteria</taxon>
        <taxon>Bacillati</taxon>
        <taxon>Actinomycetota</taxon>
        <taxon>Actinomycetes</taxon>
        <taxon>Kitasatosporales</taxon>
        <taxon>Streptomycetaceae</taxon>
        <taxon>Streptomyces</taxon>
    </lineage>
</organism>
<dbReference type="EMBL" id="JBHMCR010000009">
    <property type="protein sequence ID" value="MFB9521950.1"/>
    <property type="molecule type" value="Genomic_DNA"/>
</dbReference>